<evidence type="ECO:0000313" key="2">
    <source>
        <dbReference type="EMBL" id="ARX87661.1"/>
    </source>
</evidence>
<sequence>MTLAAHTLAVTTVSRHETQGGSTGAPLGALAATLALGHAVAYTSHPPAGWRTAAAAGPPGTNPGPGAGSGPRGISPGPRVTAAVRASTTLALGTAYATTAARPYLHAALNPSPPLTQRAVGGGIRALIPLQAALAARSGALGTALFTAALAPLARRFARKVSVT</sequence>
<evidence type="ECO:0000313" key="3">
    <source>
        <dbReference type="Proteomes" id="UP000195880"/>
    </source>
</evidence>
<dbReference type="eggNOG" id="COG0382">
    <property type="taxonomic scope" value="Bacteria"/>
</dbReference>
<proteinExistence type="predicted"/>
<accession>A0A1Z1WMJ8</accession>
<dbReference type="EMBL" id="CP021748">
    <property type="protein sequence ID" value="ARX87661.1"/>
    <property type="molecule type" value="Genomic_DNA"/>
</dbReference>
<evidence type="ECO:0000256" key="1">
    <source>
        <dbReference type="SAM" id="MobiDB-lite"/>
    </source>
</evidence>
<feature type="region of interest" description="Disordered" evidence="1">
    <location>
        <begin position="50"/>
        <end position="79"/>
    </location>
</feature>
<gene>
    <name evidence="2" type="ORF">SMD44_07142</name>
</gene>
<name>A0A1Z1WMJ8_9ACTN</name>
<dbReference type="Proteomes" id="UP000195880">
    <property type="component" value="Chromosome"/>
</dbReference>
<evidence type="ECO:0008006" key="4">
    <source>
        <dbReference type="Google" id="ProtNLM"/>
    </source>
</evidence>
<protein>
    <recommendedName>
        <fullName evidence="4">Prenyltransferase</fullName>
    </recommendedName>
</protein>
<feature type="compositionally biased region" description="Low complexity" evidence="1">
    <location>
        <begin position="50"/>
        <end position="59"/>
    </location>
</feature>
<organism evidence="2 3">
    <name type="scientific">Streptomyces alboflavus</name>
    <dbReference type="NCBI Taxonomy" id="67267"/>
    <lineage>
        <taxon>Bacteria</taxon>
        <taxon>Bacillati</taxon>
        <taxon>Actinomycetota</taxon>
        <taxon>Actinomycetes</taxon>
        <taxon>Kitasatosporales</taxon>
        <taxon>Streptomycetaceae</taxon>
        <taxon>Streptomyces</taxon>
    </lineage>
</organism>
<dbReference type="KEGG" id="salf:SMD44_07142"/>
<keyword evidence="3" id="KW-1185">Reference proteome</keyword>
<reference evidence="2 3" key="1">
    <citation type="submission" date="2017-05" db="EMBL/GenBank/DDBJ databases">
        <title>Streptomyces alboflavus Genome sequencing and assembly.</title>
        <authorList>
            <person name="Wang Y."/>
            <person name="Du B."/>
            <person name="Ding Y."/>
            <person name="Liu H."/>
            <person name="Hou Q."/>
            <person name="Liu K."/>
            <person name="Wang C."/>
            <person name="Yao L."/>
        </authorList>
    </citation>
    <scope>NUCLEOTIDE SEQUENCE [LARGE SCALE GENOMIC DNA]</scope>
    <source>
        <strain evidence="2 3">MDJK44</strain>
    </source>
</reference>
<dbReference type="AlphaFoldDB" id="A0A1Z1WMJ8"/>